<dbReference type="SUPFAM" id="SSF56425">
    <property type="entry name" value="Succinate dehydrogenase/fumarate reductase flavoprotein, catalytic domain"/>
    <property type="match status" value="1"/>
</dbReference>
<dbReference type="InterPro" id="IPR050315">
    <property type="entry name" value="FAD-oxidoreductase_2"/>
</dbReference>
<dbReference type="InterPro" id="IPR003953">
    <property type="entry name" value="FAD-dep_OxRdtase_2_FAD-bd"/>
</dbReference>
<accession>A0ABS2DUI7</accession>
<evidence type="ECO:0000313" key="7">
    <source>
        <dbReference type="Proteomes" id="UP000715095"/>
    </source>
</evidence>
<comment type="caution">
    <text evidence="6">The sequence shown here is derived from an EMBL/GenBank/DDBJ whole genome shotgun (WGS) entry which is preliminary data.</text>
</comment>
<dbReference type="Proteomes" id="UP000715095">
    <property type="component" value="Unassembled WGS sequence"/>
</dbReference>
<protein>
    <submittedName>
        <fullName evidence="6">FAD-binding protein</fullName>
    </submittedName>
</protein>
<evidence type="ECO:0000256" key="4">
    <source>
        <dbReference type="ARBA" id="ARBA00023002"/>
    </source>
</evidence>
<dbReference type="PANTHER" id="PTHR43400">
    <property type="entry name" value="FUMARATE REDUCTASE"/>
    <property type="match status" value="1"/>
</dbReference>
<name>A0ABS2DUI7_9BURK</name>
<evidence type="ECO:0000259" key="5">
    <source>
        <dbReference type="Pfam" id="PF00890"/>
    </source>
</evidence>
<dbReference type="Gene3D" id="3.50.50.60">
    <property type="entry name" value="FAD/NAD(P)-binding domain"/>
    <property type="match status" value="1"/>
</dbReference>
<keyword evidence="2" id="KW-0285">Flavoprotein</keyword>
<sequence>MCIRDRSVGGTEMQKAKGIEDSAEKFFADMMKTGQKMNDPELVRAFIKASKDEYEWALKQGLKPSTVAIAAGMSVPRAHAFEPADVIGLYNKYAKSKGAEIRLNTAAKRLIWDSDEGRVAGVRIEHKEQAKTVKARFGVLLAGGGFSRNPDLLGKYAPPMKWASVIAGMGTTGDAMLMAQDCGADVLDTNYVKASYGFKLNPTSIADMTTIYYAGAIIVNKDAKRFVNESLSYKLLGDEALSQPEHKSWLIFDDAIRREQMKIRALDKKMWSPFDEGKTVPYAVSGATIEEAAQKAGLDPKVLAATIREYNENAPAGKDKLGRTSLSSGYGKPVPLEKGPFFIMPTTAGMIGTYCGVRIDTEAHVIDVFGDRIPGLLAAGECTGGVHGAAYMTGTAFGKAIAFGRIAAQTIVKAAGK</sequence>
<dbReference type="PANTHER" id="PTHR43400:SF10">
    <property type="entry name" value="3-OXOSTEROID 1-DEHYDROGENASE"/>
    <property type="match status" value="1"/>
</dbReference>
<dbReference type="Gene3D" id="3.90.700.10">
    <property type="entry name" value="Succinate dehydrogenase/fumarate reductase flavoprotein, catalytic domain"/>
    <property type="match status" value="1"/>
</dbReference>
<dbReference type="EMBL" id="JACJJC010000068">
    <property type="protein sequence ID" value="MBM6705031.1"/>
    <property type="molecule type" value="Genomic_DNA"/>
</dbReference>
<dbReference type="SUPFAM" id="SSF51905">
    <property type="entry name" value="FAD/NAD(P)-binding domain"/>
    <property type="match status" value="1"/>
</dbReference>
<feature type="non-terminal residue" evidence="6">
    <location>
        <position position="1"/>
    </location>
</feature>
<dbReference type="Pfam" id="PF00890">
    <property type="entry name" value="FAD_binding_2"/>
    <property type="match status" value="1"/>
</dbReference>
<evidence type="ECO:0000256" key="3">
    <source>
        <dbReference type="ARBA" id="ARBA00022827"/>
    </source>
</evidence>
<evidence type="ECO:0000313" key="6">
    <source>
        <dbReference type="EMBL" id="MBM6705031.1"/>
    </source>
</evidence>
<evidence type="ECO:0000256" key="2">
    <source>
        <dbReference type="ARBA" id="ARBA00022630"/>
    </source>
</evidence>
<dbReference type="InterPro" id="IPR036188">
    <property type="entry name" value="FAD/NAD-bd_sf"/>
</dbReference>
<reference evidence="6 7" key="1">
    <citation type="journal article" date="2021" name="Sci. Rep.">
        <title>The distribution of antibiotic resistance genes in chicken gut microbiota commensals.</title>
        <authorList>
            <person name="Juricova H."/>
            <person name="Matiasovicova J."/>
            <person name="Kubasova T."/>
            <person name="Cejkova D."/>
            <person name="Rychlik I."/>
        </authorList>
    </citation>
    <scope>NUCLEOTIDE SEQUENCE [LARGE SCALE GENOMIC DNA]</scope>
    <source>
        <strain evidence="6 7">An829</strain>
    </source>
</reference>
<keyword evidence="7" id="KW-1185">Reference proteome</keyword>
<keyword evidence="4" id="KW-0560">Oxidoreductase</keyword>
<dbReference type="InterPro" id="IPR027477">
    <property type="entry name" value="Succ_DH/fumarate_Rdtase_cat_sf"/>
</dbReference>
<evidence type="ECO:0000256" key="1">
    <source>
        <dbReference type="ARBA" id="ARBA00001974"/>
    </source>
</evidence>
<organism evidence="6 7">
    <name type="scientific">Sutterella massiliensis</name>
    <dbReference type="NCBI Taxonomy" id="1816689"/>
    <lineage>
        <taxon>Bacteria</taxon>
        <taxon>Pseudomonadati</taxon>
        <taxon>Pseudomonadota</taxon>
        <taxon>Betaproteobacteria</taxon>
        <taxon>Burkholderiales</taxon>
        <taxon>Sutterellaceae</taxon>
        <taxon>Sutterella</taxon>
    </lineage>
</organism>
<keyword evidence="3" id="KW-0274">FAD</keyword>
<feature type="domain" description="FAD-dependent oxidoreductase 2 FAD-binding" evidence="5">
    <location>
        <begin position="14"/>
        <end position="394"/>
    </location>
</feature>
<gene>
    <name evidence="6" type="ORF">H6A60_11195</name>
</gene>
<comment type="cofactor">
    <cofactor evidence="1">
        <name>FAD</name>
        <dbReference type="ChEBI" id="CHEBI:57692"/>
    </cofactor>
</comment>
<proteinExistence type="predicted"/>